<accession>A0AAW5K0Z0</accession>
<organism evidence="2 3">
    <name type="scientific">Cloacibacillus evryensis</name>
    <dbReference type="NCBI Taxonomy" id="508460"/>
    <lineage>
        <taxon>Bacteria</taxon>
        <taxon>Thermotogati</taxon>
        <taxon>Synergistota</taxon>
        <taxon>Synergistia</taxon>
        <taxon>Synergistales</taxon>
        <taxon>Synergistaceae</taxon>
        <taxon>Cloacibacillus</taxon>
    </lineage>
</organism>
<proteinExistence type="predicted"/>
<keyword evidence="1" id="KW-0812">Transmembrane</keyword>
<feature type="transmembrane region" description="Helical" evidence="1">
    <location>
        <begin position="75"/>
        <end position="92"/>
    </location>
</feature>
<evidence type="ECO:0000313" key="2">
    <source>
        <dbReference type="EMBL" id="MCQ4813617.1"/>
    </source>
</evidence>
<comment type="caution">
    <text evidence="2">The sequence shown here is derived from an EMBL/GenBank/DDBJ whole genome shotgun (WGS) entry which is preliminary data.</text>
</comment>
<reference evidence="2 3" key="1">
    <citation type="submission" date="2022-06" db="EMBL/GenBank/DDBJ databases">
        <title>Isolation of gut microbiota from human fecal samples.</title>
        <authorList>
            <person name="Pamer E.G."/>
            <person name="Barat B."/>
            <person name="Waligurski E."/>
            <person name="Medina S."/>
            <person name="Paddock L."/>
            <person name="Mostad J."/>
        </authorList>
    </citation>
    <scope>NUCLEOTIDE SEQUENCE [LARGE SCALE GENOMIC DNA]</scope>
    <source>
        <strain evidence="2 3">DFI.9.90</strain>
    </source>
</reference>
<keyword evidence="1" id="KW-0472">Membrane</keyword>
<evidence type="ECO:0000313" key="3">
    <source>
        <dbReference type="Proteomes" id="UP001205919"/>
    </source>
</evidence>
<keyword evidence="3" id="KW-1185">Reference proteome</keyword>
<feature type="non-terminal residue" evidence="2">
    <location>
        <position position="1"/>
    </location>
</feature>
<dbReference type="Proteomes" id="UP001205919">
    <property type="component" value="Unassembled WGS sequence"/>
</dbReference>
<sequence length="97" mass="11092">LGTPPAFVLSQDQTLRLIPDVSLSLTFFLTGSRRPGILFFSGSRVFALLRSRFRCRLKDHTPSPILSASPRLNRISMYVAFAFSLFFLSWCLPRRRV</sequence>
<evidence type="ECO:0000256" key="1">
    <source>
        <dbReference type="SAM" id="Phobius"/>
    </source>
</evidence>
<dbReference type="AlphaFoldDB" id="A0AAW5K0Z0"/>
<keyword evidence="1" id="KW-1133">Transmembrane helix</keyword>
<dbReference type="RefSeq" id="WP_256181640.1">
    <property type="nucleotide sequence ID" value="NZ_JANFYT010000007.1"/>
</dbReference>
<gene>
    <name evidence="2" type="ORF">NE630_04150</name>
</gene>
<protein>
    <submittedName>
        <fullName evidence="2">Uncharacterized protein</fullName>
    </submittedName>
</protein>
<name>A0AAW5K0Z0_9BACT</name>
<dbReference type="EMBL" id="JANFYT010000007">
    <property type="protein sequence ID" value="MCQ4813617.1"/>
    <property type="molecule type" value="Genomic_DNA"/>
</dbReference>